<dbReference type="InterPro" id="IPR019734">
    <property type="entry name" value="TPR_rpt"/>
</dbReference>
<proteinExistence type="predicted"/>
<dbReference type="OrthoDB" id="99689at2"/>
<dbReference type="SUPFAM" id="SSF48452">
    <property type="entry name" value="TPR-like"/>
    <property type="match status" value="2"/>
</dbReference>
<feature type="domain" description="CHAT" evidence="2">
    <location>
        <begin position="667"/>
        <end position="964"/>
    </location>
</feature>
<protein>
    <submittedName>
        <fullName evidence="3">CHAT domain-containing protein</fullName>
    </submittedName>
</protein>
<accession>A0A428MML1</accession>
<evidence type="ECO:0000256" key="1">
    <source>
        <dbReference type="SAM" id="MobiDB-lite"/>
    </source>
</evidence>
<reference evidence="3 4" key="1">
    <citation type="submission" date="2018-12" db="EMBL/GenBank/DDBJ databases">
        <title>Sequencing of bacterial isolates from soil warming experiment in Harvard Forest, Massachusetts, USA.</title>
        <authorList>
            <person name="Deangelis K."/>
        </authorList>
    </citation>
    <scope>NUCLEOTIDE SEQUENCE [LARGE SCALE GENOMIC DNA]</scope>
    <source>
        <strain evidence="3 4">EB153</strain>
    </source>
</reference>
<dbReference type="EMBL" id="RSDW01000001">
    <property type="protein sequence ID" value="RSL18134.1"/>
    <property type="molecule type" value="Genomic_DNA"/>
</dbReference>
<name>A0A428MML1_9BACT</name>
<dbReference type="PANTHER" id="PTHR10098">
    <property type="entry name" value="RAPSYN-RELATED"/>
    <property type="match status" value="1"/>
</dbReference>
<feature type="region of interest" description="Disordered" evidence="1">
    <location>
        <begin position="547"/>
        <end position="567"/>
    </location>
</feature>
<dbReference type="InterPro" id="IPR024983">
    <property type="entry name" value="CHAT_dom"/>
</dbReference>
<dbReference type="Gene3D" id="1.25.40.10">
    <property type="entry name" value="Tetratricopeptide repeat domain"/>
    <property type="match status" value="2"/>
</dbReference>
<evidence type="ECO:0000259" key="2">
    <source>
        <dbReference type="Pfam" id="PF12770"/>
    </source>
</evidence>
<dbReference type="Proteomes" id="UP000269669">
    <property type="component" value="Unassembled WGS sequence"/>
</dbReference>
<dbReference type="Pfam" id="PF13424">
    <property type="entry name" value="TPR_12"/>
    <property type="match status" value="1"/>
</dbReference>
<dbReference type="AlphaFoldDB" id="A0A428MML1"/>
<comment type="caution">
    <text evidence="3">The sequence shown here is derived from an EMBL/GenBank/DDBJ whole genome shotgun (WGS) entry which is preliminary data.</text>
</comment>
<dbReference type="Pfam" id="PF12770">
    <property type="entry name" value="CHAT"/>
    <property type="match status" value="1"/>
</dbReference>
<organism evidence="3 4">
    <name type="scientific">Edaphobacter aggregans</name>
    <dbReference type="NCBI Taxonomy" id="570835"/>
    <lineage>
        <taxon>Bacteria</taxon>
        <taxon>Pseudomonadati</taxon>
        <taxon>Acidobacteriota</taxon>
        <taxon>Terriglobia</taxon>
        <taxon>Terriglobales</taxon>
        <taxon>Acidobacteriaceae</taxon>
        <taxon>Edaphobacter</taxon>
    </lineage>
</organism>
<keyword evidence="4" id="KW-1185">Reference proteome</keyword>
<feature type="compositionally biased region" description="Low complexity" evidence="1">
    <location>
        <begin position="551"/>
        <end position="564"/>
    </location>
</feature>
<evidence type="ECO:0000313" key="3">
    <source>
        <dbReference type="EMBL" id="RSL18134.1"/>
    </source>
</evidence>
<dbReference type="InterPro" id="IPR011990">
    <property type="entry name" value="TPR-like_helical_dom_sf"/>
</dbReference>
<evidence type="ECO:0000313" key="4">
    <source>
        <dbReference type="Proteomes" id="UP000269669"/>
    </source>
</evidence>
<gene>
    <name evidence="3" type="ORF">EDE15_3690</name>
</gene>
<dbReference type="SMART" id="SM00028">
    <property type="entry name" value="TPR"/>
    <property type="match status" value="5"/>
</dbReference>
<sequence length="965" mass="104705">MVSSFTTSGGNIPGLPQGVLNPMNKALPGTPTFFLFIFCCTTATLAQSSPPTETCGIQHQQQLINQQSHSGFRPILAGDFADPSLESDLQRDYHAIYFQPPSPETETTLHVTLTLAISRKNRCAEALATYALGLAALQNNIAAASTFFHQAEAAFDEVHSATGLAHTHFEFAALARNVKPQAEITATFNSVAAELDAAGDPTDALTARLQGVNPSAPDASAQFEHLTTEAQTLHATHLEASAHQIWGDSFFNRGQYDQAMLHYQKSDALYTTCLCNPDQRAYLQTSMGRLERVQGRPESAIPHYRLALHLQTLSHDQAYVPQTLNAISVAYESMRQYQKAIAYLQQALAVAHAIHSQPFIDFLEANLGYLYYQAGQPRRGLPLLQHAASNFTNDYQRCSRYDQLSEIYRTLGQLGDAESSITSAIEACERNKNNRDLADSLETRARIRMLRGELDAALADAQHALSITEEISSHLVPEDAHKRGYNEQTINIYATTISILTRMGRYPEALEVTEQSRSRAFLDLLSSPHATLPIIATSTRLSLIKAPTQLSSSRGNSSPASPSSTDLLLQSESHVPSMQTPEIIATAERLHSTILAYWLSKDSLSIWVIRPNSPVYGITQPIKPAHLEALVRATNPYSADTTRGLRTRGTHTLSLAPVPASTELNPWRSLYQILIAPIASHLPQEAGSLLTIIPHGPLFQLPFAALIDSHNHYLIEHYALHTVPAAGLLLYTEKNETAASQLTPHFVFVANPQHLPQIPNSTPLPPLPGSAAEVEAIAHSLPSTQVTLLEGSQASTTNLEAAIPTATVLHFATHAIVSGTDPFGSFLALNQSLSSGNDDGLLTTSSIYALHLHTQMVVLSACRTGLGPVSTDGVAGLSRAFFYAGSASVLTTLWDVADQPTATLMPLFYQGLNQGQSRATALRTAQLALISDLRHNRIKVSFAGTQTPLSEKPAFWAAFSLSGQP</sequence>